<dbReference type="AlphaFoldDB" id="A0ABD0YTM9"/>
<accession>A0ABD0YTM9</accession>
<dbReference type="EMBL" id="JBFDAA010000002">
    <property type="protein sequence ID" value="KAL1139335.1"/>
    <property type="molecule type" value="Genomic_DNA"/>
</dbReference>
<proteinExistence type="predicted"/>
<dbReference type="Gene3D" id="2.60.40.10">
    <property type="entry name" value="Immunoglobulins"/>
    <property type="match status" value="1"/>
</dbReference>
<protein>
    <submittedName>
        <fullName evidence="1">Uncharacterized protein</fullName>
    </submittedName>
</protein>
<gene>
    <name evidence="1" type="ORF">AAG570_006321</name>
</gene>
<organism evidence="1 2">
    <name type="scientific">Ranatra chinensis</name>
    <dbReference type="NCBI Taxonomy" id="642074"/>
    <lineage>
        <taxon>Eukaryota</taxon>
        <taxon>Metazoa</taxon>
        <taxon>Ecdysozoa</taxon>
        <taxon>Arthropoda</taxon>
        <taxon>Hexapoda</taxon>
        <taxon>Insecta</taxon>
        <taxon>Pterygota</taxon>
        <taxon>Neoptera</taxon>
        <taxon>Paraneoptera</taxon>
        <taxon>Hemiptera</taxon>
        <taxon>Heteroptera</taxon>
        <taxon>Panheteroptera</taxon>
        <taxon>Nepomorpha</taxon>
        <taxon>Nepidae</taxon>
        <taxon>Ranatrinae</taxon>
        <taxon>Ranatra</taxon>
    </lineage>
</organism>
<sequence>MTYCISDKLIEGSPTGLKNTSRLSGAIGSRRFRTEFLQELPTPGTGPSFDTTVPNNITGLVGKTAYLNCRVKNLGNKTLREISSTFSEGLPYHLSKKTLKLDMSSALKVSYPVDDILAYFQAYCANTIVTLAEDGVLAPKHVLPEQKAGDDGNWSLRNGIDKWDRHSFGSFNLSSCVHRPAEEGEGYETFMFPWESLAPFKGTHSLPHIHKALASAYTGGPRNSE</sequence>
<evidence type="ECO:0000313" key="1">
    <source>
        <dbReference type="EMBL" id="KAL1139335.1"/>
    </source>
</evidence>
<evidence type="ECO:0000313" key="2">
    <source>
        <dbReference type="Proteomes" id="UP001558652"/>
    </source>
</evidence>
<reference evidence="1 2" key="1">
    <citation type="submission" date="2024-07" db="EMBL/GenBank/DDBJ databases">
        <title>Chromosome-level genome assembly of the water stick insect Ranatra chinensis (Heteroptera: Nepidae).</title>
        <authorList>
            <person name="Liu X."/>
        </authorList>
    </citation>
    <scope>NUCLEOTIDE SEQUENCE [LARGE SCALE GENOMIC DNA]</scope>
    <source>
        <strain evidence="1">Cailab_2021Rc</strain>
        <tissue evidence="1">Muscle</tissue>
    </source>
</reference>
<name>A0ABD0YTM9_9HEMI</name>
<keyword evidence="2" id="KW-1185">Reference proteome</keyword>
<dbReference type="Proteomes" id="UP001558652">
    <property type="component" value="Unassembled WGS sequence"/>
</dbReference>
<dbReference type="InterPro" id="IPR013783">
    <property type="entry name" value="Ig-like_fold"/>
</dbReference>
<comment type="caution">
    <text evidence="1">The sequence shown here is derived from an EMBL/GenBank/DDBJ whole genome shotgun (WGS) entry which is preliminary data.</text>
</comment>